<keyword evidence="3" id="KW-1185">Reference proteome</keyword>
<dbReference type="Gene3D" id="1.10.472.80">
    <property type="entry name" value="Ypt/Rab-GAP domain of gyp1p, domain 3"/>
    <property type="match status" value="1"/>
</dbReference>
<comment type="caution">
    <text evidence="2">The sequence shown here is derived from an EMBL/GenBank/DDBJ whole genome shotgun (WGS) entry which is preliminary data.</text>
</comment>
<dbReference type="InterPro" id="IPR035969">
    <property type="entry name" value="Rab-GAP_TBC_sf"/>
</dbReference>
<dbReference type="EMBL" id="CAJZBQ010000021">
    <property type="protein sequence ID" value="CAG9318891.1"/>
    <property type="molecule type" value="Genomic_DNA"/>
</dbReference>
<protein>
    <recommendedName>
        <fullName evidence="1">Rab-GAP TBC domain-containing protein</fullName>
    </recommendedName>
</protein>
<dbReference type="PANTHER" id="PTHR47219">
    <property type="entry name" value="RAB GTPASE-ACTIVATING PROTEIN 1-LIKE"/>
    <property type="match status" value="1"/>
</dbReference>
<feature type="domain" description="Rab-GAP TBC" evidence="1">
    <location>
        <begin position="91"/>
        <end position="252"/>
    </location>
</feature>
<dbReference type="PANTHER" id="PTHR47219:SF9">
    <property type="entry name" value="GTPASE ACTIVATING PROTEIN AND CENTROSOME-ASSOCIATED, ISOFORM B"/>
    <property type="match status" value="1"/>
</dbReference>
<dbReference type="SUPFAM" id="SSF47923">
    <property type="entry name" value="Ypt/Rab-GAP domain of gyp1p"/>
    <property type="match status" value="2"/>
</dbReference>
<dbReference type="Pfam" id="PF00566">
    <property type="entry name" value="RabGAP-TBC"/>
    <property type="match status" value="1"/>
</dbReference>
<dbReference type="InterPro" id="IPR000195">
    <property type="entry name" value="Rab-GAP-TBC_dom"/>
</dbReference>
<dbReference type="GO" id="GO:0031267">
    <property type="term" value="F:small GTPase binding"/>
    <property type="evidence" value="ECO:0007669"/>
    <property type="project" value="TreeGrafter"/>
</dbReference>
<name>A0AAU9ITF6_9CILI</name>
<reference evidence="2" key="1">
    <citation type="submission" date="2021-09" db="EMBL/GenBank/DDBJ databases">
        <authorList>
            <consortium name="AG Swart"/>
            <person name="Singh M."/>
            <person name="Singh A."/>
            <person name="Seah K."/>
            <person name="Emmerich C."/>
        </authorList>
    </citation>
    <scope>NUCLEOTIDE SEQUENCE</scope>
    <source>
        <strain evidence="2">ATCC30299</strain>
    </source>
</reference>
<accession>A0AAU9ITF6</accession>
<dbReference type="PROSITE" id="PS50086">
    <property type="entry name" value="TBC_RABGAP"/>
    <property type="match status" value="1"/>
</dbReference>
<organism evidence="2 3">
    <name type="scientific">Blepharisma stoltei</name>
    <dbReference type="NCBI Taxonomy" id="1481888"/>
    <lineage>
        <taxon>Eukaryota</taxon>
        <taxon>Sar</taxon>
        <taxon>Alveolata</taxon>
        <taxon>Ciliophora</taxon>
        <taxon>Postciliodesmatophora</taxon>
        <taxon>Heterotrichea</taxon>
        <taxon>Heterotrichida</taxon>
        <taxon>Blepharismidae</taxon>
        <taxon>Blepharisma</taxon>
    </lineage>
</organism>
<dbReference type="SMART" id="SM00164">
    <property type="entry name" value="TBC"/>
    <property type="match status" value="1"/>
</dbReference>
<dbReference type="Proteomes" id="UP001162131">
    <property type="component" value="Unassembled WGS sequence"/>
</dbReference>
<evidence type="ECO:0000259" key="1">
    <source>
        <dbReference type="PROSITE" id="PS50086"/>
    </source>
</evidence>
<evidence type="ECO:0000313" key="2">
    <source>
        <dbReference type="EMBL" id="CAG9318891.1"/>
    </source>
</evidence>
<sequence length="340" mass="39790">MSSKPYIELAYVKKAKPKPNELRDATVDSRPKSFQFRHVAQCFCSDTNGNSSKITCSESCPLKSPLSCRKAHKWCHIAGVPHNSEALYVELLKTPLSTRKYLTHLDQIEMDLLRTFPDVPYFSSEVGRESLKRVLCAVTKYNIKLGYVQGMNFLAASLLYHTSESQTFWMMLILLDKYELKENFKPDFPGLMRHCYVVDFLLERRLPRLGQHFKEMMITSPMFLTDWCLTLFTRQIPLRYNYKILGNFFKQGWGFFYKLVLLILRRLETRLLAAATREDILSIIKPFQPGDWKEFVKLLKNSRLEKLSWKKLAKIAKNDNIDMELVSELLERPESALEKY</sequence>
<dbReference type="GO" id="GO:0005096">
    <property type="term" value="F:GTPase activator activity"/>
    <property type="evidence" value="ECO:0007669"/>
    <property type="project" value="TreeGrafter"/>
</dbReference>
<evidence type="ECO:0000313" key="3">
    <source>
        <dbReference type="Proteomes" id="UP001162131"/>
    </source>
</evidence>
<dbReference type="InterPro" id="IPR050302">
    <property type="entry name" value="Rab_GAP_TBC_domain"/>
</dbReference>
<dbReference type="Gene3D" id="1.10.8.270">
    <property type="entry name" value="putative rabgap domain of human tbc1 domain family member 14 like domains"/>
    <property type="match status" value="1"/>
</dbReference>
<proteinExistence type="predicted"/>
<dbReference type="AlphaFoldDB" id="A0AAU9ITF6"/>
<gene>
    <name evidence="2" type="ORF">BSTOLATCC_MIC22251</name>
</gene>